<feature type="domain" description="Extradiol ring-cleavage dioxygenase class III enzyme subunit B" evidence="1">
    <location>
        <begin position="7"/>
        <end position="317"/>
    </location>
</feature>
<dbReference type="Gene3D" id="3.40.830.10">
    <property type="entry name" value="LigB-like"/>
    <property type="match status" value="1"/>
</dbReference>
<keyword evidence="2" id="KW-0223">Dioxygenase</keyword>
<dbReference type="RefSeq" id="WP_345248483.1">
    <property type="nucleotide sequence ID" value="NZ_BAABFO010000007.1"/>
</dbReference>
<dbReference type="InterPro" id="IPR004183">
    <property type="entry name" value="Xdiol_dOase_suB"/>
</dbReference>
<name>A0ABP8GVD9_9BURK</name>
<dbReference type="Proteomes" id="UP001501671">
    <property type="component" value="Unassembled WGS sequence"/>
</dbReference>
<keyword evidence="2" id="KW-0560">Oxidoreductase</keyword>
<proteinExistence type="predicted"/>
<sequence length="333" mass="37073">MSRIVGAFCMSHAPLAVGAPDAPAPEARRNIEAANAEYRRRLEQARPDLIVAFLDDHFENHFRNLMPALSIGIAPEHSGPAAHMMEVLRFERPVAVPGDPATAELLLRELIRAGFDLTRMGKVEYGNNLLVPLKLILPGFDIPVIPIFINVFSPPIPTMRRAYQLGQAVRRIFDASDDGRRVLFMGTGGLSHWPPVWTEGSPEHDAFLQRMKRYQTEGRHVAQEDPDIYSDLAAYETVMASKMQWPLGTSHSLINEQWDRRVLAAFERGDVEFLCGMGYQEIDDLGGHGGHEILNWCAVMGAMNGAPARILAYEPVLEWIGGMGYIAYDEQAA</sequence>
<organism evidence="2 3">
    <name type="scientific">Pigmentiphaga soli</name>
    <dbReference type="NCBI Taxonomy" id="1007095"/>
    <lineage>
        <taxon>Bacteria</taxon>
        <taxon>Pseudomonadati</taxon>
        <taxon>Pseudomonadota</taxon>
        <taxon>Betaproteobacteria</taxon>
        <taxon>Burkholderiales</taxon>
        <taxon>Alcaligenaceae</taxon>
        <taxon>Pigmentiphaga</taxon>
    </lineage>
</organism>
<evidence type="ECO:0000313" key="3">
    <source>
        <dbReference type="Proteomes" id="UP001501671"/>
    </source>
</evidence>
<dbReference type="Pfam" id="PF02900">
    <property type="entry name" value="LigB"/>
    <property type="match status" value="1"/>
</dbReference>
<reference evidence="3" key="1">
    <citation type="journal article" date="2019" name="Int. J. Syst. Evol. Microbiol.">
        <title>The Global Catalogue of Microorganisms (GCM) 10K type strain sequencing project: providing services to taxonomists for standard genome sequencing and annotation.</title>
        <authorList>
            <consortium name="The Broad Institute Genomics Platform"/>
            <consortium name="The Broad Institute Genome Sequencing Center for Infectious Disease"/>
            <person name="Wu L."/>
            <person name="Ma J."/>
        </authorList>
    </citation>
    <scope>NUCLEOTIDE SEQUENCE [LARGE SCALE GENOMIC DNA]</scope>
    <source>
        <strain evidence="3">JCM 17666</strain>
    </source>
</reference>
<evidence type="ECO:0000313" key="2">
    <source>
        <dbReference type="EMBL" id="GAA4330294.1"/>
    </source>
</evidence>
<gene>
    <name evidence="2" type="ORF">GCM10023144_17870</name>
</gene>
<accession>A0ABP8GVD9</accession>
<evidence type="ECO:0000259" key="1">
    <source>
        <dbReference type="Pfam" id="PF02900"/>
    </source>
</evidence>
<dbReference type="EMBL" id="BAABFO010000007">
    <property type="protein sequence ID" value="GAA4330294.1"/>
    <property type="molecule type" value="Genomic_DNA"/>
</dbReference>
<keyword evidence="3" id="KW-1185">Reference proteome</keyword>
<dbReference type="SUPFAM" id="SSF53213">
    <property type="entry name" value="LigB-like"/>
    <property type="match status" value="1"/>
</dbReference>
<dbReference type="GO" id="GO:0051213">
    <property type="term" value="F:dioxygenase activity"/>
    <property type="evidence" value="ECO:0007669"/>
    <property type="project" value="UniProtKB-KW"/>
</dbReference>
<comment type="caution">
    <text evidence="2">The sequence shown here is derived from an EMBL/GenBank/DDBJ whole genome shotgun (WGS) entry which is preliminary data.</text>
</comment>
<protein>
    <submittedName>
        <fullName evidence="2">Extradiol dioxygenase</fullName>
    </submittedName>
</protein>